<evidence type="ECO:0000256" key="6">
    <source>
        <dbReference type="ARBA" id="ARBA00047918"/>
    </source>
</evidence>
<comment type="pathway">
    <text evidence="7">Carbohydrate metabolism; glyoxylate cycle; (S)-malate from isocitrate: step 2/2.</text>
</comment>
<dbReference type="CDD" id="cd00727">
    <property type="entry name" value="malate_synt_A"/>
    <property type="match status" value="1"/>
</dbReference>
<dbReference type="InterPro" id="IPR044856">
    <property type="entry name" value="Malate_synth_C_sf"/>
</dbReference>
<dbReference type="InterPro" id="IPR048356">
    <property type="entry name" value="MS_N"/>
</dbReference>
<sequence length="532" mass="60405">MTQIQWLHTPRLTPQQASILTPEALEFVFHLQRQFGPARQELLVARDARQREIEQGKHPDFLSETRFIREKEWQISGLPQDLQDRRVEITGPVDRKMIINALNSGAKVFMADFEDASSPTWENCIQGQINLRDAVRKTISFEGAGKTYILKDTTATLKVRPRGLHLEEKHVLLAGQPISGSLFDFGIYLFHNARELIRQGSGPYFYLPKLESHLEARWWNEVFLFSQQHLGLSRGTIKATVLIETILAAFEMEEILYELREHAAGLNCGRWDYIFSIIKKFRNDAKFVLPDRSKVTMGTDMMTAYSRLAIQTCHKRGAPAIGGMSAFIPVKNDGEANKKAFEQVQLDKEREARNGHDGTWVAHPGLVPVALEVFDRLMPGPNQIHKQLPDLNVTPQDLLTVPQADITDEGVRANVSVCLQYLSAWLQGAGAVPINNLMEDAATAEISRAQLWQWIHHHQETRTGRKITLPRVHAILQKELAHLRVLHSQQAKALDQAAKFFLQLLGQEGFEEFLTLRGYQLLAEGREPRAQS</sequence>
<feature type="domain" description="Malate synthase N-terminal" evidence="9">
    <location>
        <begin position="13"/>
        <end position="66"/>
    </location>
</feature>
<dbReference type="InterPro" id="IPR048355">
    <property type="entry name" value="MS_C"/>
</dbReference>
<evidence type="ECO:0000259" key="8">
    <source>
        <dbReference type="Pfam" id="PF01274"/>
    </source>
</evidence>
<dbReference type="InterPro" id="IPR001465">
    <property type="entry name" value="Malate_synthase_TIM"/>
</dbReference>
<dbReference type="Gene3D" id="3.20.20.360">
    <property type="entry name" value="Malate synthase, domain 3"/>
    <property type="match status" value="1"/>
</dbReference>
<evidence type="ECO:0000259" key="10">
    <source>
        <dbReference type="Pfam" id="PF20659"/>
    </source>
</evidence>
<keyword evidence="3 7" id="KW-0329">Glyoxylate bypass</keyword>
<evidence type="ECO:0000313" key="12">
    <source>
        <dbReference type="Proteomes" id="UP000632222"/>
    </source>
</evidence>
<dbReference type="Pfam" id="PF20656">
    <property type="entry name" value="MS_N"/>
    <property type="match status" value="1"/>
</dbReference>
<dbReference type="EMBL" id="BMOD01000015">
    <property type="protein sequence ID" value="GGJ45213.1"/>
    <property type="molecule type" value="Genomic_DNA"/>
</dbReference>
<feature type="domain" description="Malate synthase C-terminal" evidence="10">
    <location>
        <begin position="406"/>
        <end position="521"/>
    </location>
</feature>
<dbReference type="Pfam" id="PF20659">
    <property type="entry name" value="MS_C"/>
    <property type="match status" value="1"/>
</dbReference>
<dbReference type="InterPro" id="IPR019830">
    <property type="entry name" value="Malate_synthase_CS"/>
</dbReference>
<name>A0ABQ2D5D2_9DEIO</name>
<dbReference type="Pfam" id="PF01274">
    <property type="entry name" value="MS_TIM-barrel"/>
    <property type="match status" value="1"/>
</dbReference>
<reference evidence="12" key="1">
    <citation type="journal article" date="2019" name="Int. J. Syst. Evol. Microbiol.">
        <title>The Global Catalogue of Microorganisms (GCM) 10K type strain sequencing project: providing services to taxonomists for standard genome sequencing and annotation.</title>
        <authorList>
            <consortium name="The Broad Institute Genomics Platform"/>
            <consortium name="The Broad Institute Genome Sequencing Center for Infectious Disease"/>
            <person name="Wu L."/>
            <person name="Ma J."/>
        </authorList>
    </citation>
    <scope>NUCLEOTIDE SEQUENCE [LARGE SCALE GENOMIC DNA]</scope>
    <source>
        <strain evidence="12">JCM 14370</strain>
    </source>
</reference>
<protein>
    <recommendedName>
        <fullName evidence="2 7">Malate synthase</fullName>
        <ecNumber evidence="2 7">2.3.3.9</ecNumber>
    </recommendedName>
</protein>
<gene>
    <name evidence="11" type="ORF">GCM10008938_34340</name>
</gene>
<dbReference type="InterPro" id="IPR006252">
    <property type="entry name" value="Malate_synthA"/>
</dbReference>
<evidence type="ECO:0000256" key="5">
    <source>
        <dbReference type="ARBA" id="ARBA00022679"/>
    </source>
</evidence>
<comment type="catalytic activity">
    <reaction evidence="6 7">
        <text>glyoxylate + acetyl-CoA + H2O = (S)-malate + CoA + H(+)</text>
        <dbReference type="Rhea" id="RHEA:18181"/>
        <dbReference type="ChEBI" id="CHEBI:15377"/>
        <dbReference type="ChEBI" id="CHEBI:15378"/>
        <dbReference type="ChEBI" id="CHEBI:15589"/>
        <dbReference type="ChEBI" id="CHEBI:36655"/>
        <dbReference type="ChEBI" id="CHEBI:57287"/>
        <dbReference type="ChEBI" id="CHEBI:57288"/>
        <dbReference type="EC" id="2.3.3.9"/>
    </reaction>
</comment>
<dbReference type="PANTHER" id="PTHR42902:SF1">
    <property type="entry name" value="MALATE SYNTHASE 1-RELATED"/>
    <property type="match status" value="1"/>
</dbReference>
<dbReference type="PROSITE" id="PS00510">
    <property type="entry name" value="MALATE_SYNTHASE"/>
    <property type="match status" value="1"/>
</dbReference>
<comment type="similarity">
    <text evidence="1 7">Belongs to the malate synthase family.</text>
</comment>
<evidence type="ECO:0000259" key="9">
    <source>
        <dbReference type="Pfam" id="PF20656"/>
    </source>
</evidence>
<dbReference type="PIRSF" id="PIRSF001363">
    <property type="entry name" value="Malate_synth"/>
    <property type="match status" value="1"/>
</dbReference>
<dbReference type="InterPro" id="IPR011076">
    <property type="entry name" value="Malate_synth_sf"/>
</dbReference>
<evidence type="ECO:0000256" key="4">
    <source>
        <dbReference type="ARBA" id="ARBA00022532"/>
    </source>
</evidence>
<dbReference type="InterPro" id="IPR046363">
    <property type="entry name" value="MS_N_TIM-barrel_dom"/>
</dbReference>
<evidence type="ECO:0000313" key="11">
    <source>
        <dbReference type="EMBL" id="GGJ45213.1"/>
    </source>
</evidence>
<dbReference type="SUPFAM" id="SSF51645">
    <property type="entry name" value="Malate synthase G"/>
    <property type="match status" value="1"/>
</dbReference>
<dbReference type="PANTHER" id="PTHR42902">
    <property type="entry name" value="MALATE SYNTHASE"/>
    <property type="match status" value="1"/>
</dbReference>
<comment type="caution">
    <text evidence="11">The sequence shown here is derived from an EMBL/GenBank/DDBJ whole genome shotgun (WGS) entry which is preliminary data.</text>
</comment>
<accession>A0ABQ2D5D2</accession>
<keyword evidence="5 7" id="KW-0808">Transferase</keyword>
<keyword evidence="12" id="KW-1185">Reference proteome</keyword>
<dbReference type="EC" id="2.3.3.9" evidence="2 7"/>
<dbReference type="Proteomes" id="UP000632222">
    <property type="component" value="Unassembled WGS sequence"/>
</dbReference>
<evidence type="ECO:0000256" key="3">
    <source>
        <dbReference type="ARBA" id="ARBA00022435"/>
    </source>
</evidence>
<dbReference type="Gene3D" id="1.20.1220.12">
    <property type="entry name" value="Malate synthase, domain III"/>
    <property type="match status" value="1"/>
</dbReference>
<evidence type="ECO:0000256" key="7">
    <source>
        <dbReference type="RuleBase" id="RU000555"/>
    </source>
</evidence>
<dbReference type="RefSeq" id="WP_189004624.1">
    <property type="nucleotide sequence ID" value="NZ_BMOD01000015.1"/>
</dbReference>
<evidence type="ECO:0000256" key="2">
    <source>
        <dbReference type="ARBA" id="ARBA00012636"/>
    </source>
</evidence>
<proteinExistence type="inferred from homology"/>
<keyword evidence="4 7" id="KW-0816">Tricarboxylic acid cycle</keyword>
<evidence type="ECO:0000256" key="1">
    <source>
        <dbReference type="ARBA" id="ARBA00006394"/>
    </source>
</evidence>
<organism evidence="11 12">
    <name type="scientific">Deinococcus roseus</name>
    <dbReference type="NCBI Taxonomy" id="392414"/>
    <lineage>
        <taxon>Bacteria</taxon>
        <taxon>Thermotogati</taxon>
        <taxon>Deinococcota</taxon>
        <taxon>Deinococci</taxon>
        <taxon>Deinococcales</taxon>
        <taxon>Deinococcaceae</taxon>
        <taxon>Deinococcus</taxon>
    </lineage>
</organism>
<dbReference type="NCBIfam" id="TIGR01344">
    <property type="entry name" value="malate_syn_A"/>
    <property type="match status" value="1"/>
</dbReference>
<feature type="domain" description="Malate synthase TIM barrel" evidence="8">
    <location>
        <begin position="157"/>
        <end position="400"/>
    </location>
</feature>